<dbReference type="EnsemblMetazoa" id="PPA46148.1">
    <property type="protein sequence ID" value="PPA46148.1"/>
    <property type="gene ID" value="WBGene00284517"/>
</dbReference>
<dbReference type="AlphaFoldDB" id="A0A2A6BHK4"/>
<organism evidence="1 2">
    <name type="scientific">Pristionchus pacificus</name>
    <name type="common">Parasitic nematode worm</name>
    <dbReference type="NCBI Taxonomy" id="54126"/>
    <lineage>
        <taxon>Eukaryota</taxon>
        <taxon>Metazoa</taxon>
        <taxon>Ecdysozoa</taxon>
        <taxon>Nematoda</taxon>
        <taxon>Chromadorea</taxon>
        <taxon>Rhabditida</taxon>
        <taxon>Rhabditina</taxon>
        <taxon>Diplogasteromorpha</taxon>
        <taxon>Diplogasteroidea</taxon>
        <taxon>Neodiplogasteridae</taxon>
        <taxon>Pristionchus</taxon>
    </lineage>
</organism>
<gene>
    <name evidence="1" type="primary">WBGene00284517</name>
</gene>
<name>A0A2A6BHK4_PRIPA</name>
<reference evidence="1" key="2">
    <citation type="submission" date="2022-06" db="UniProtKB">
        <authorList>
            <consortium name="EnsemblMetazoa"/>
        </authorList>
    </citation>
    <scope>IDENTIFICATION</scope>
    <source>
        <strain evidence="1">PS312</strain>
    </source>
</reference>
<accession>A0A2A6BHK4</accession>
<sequence>MVIEETLTLSLICASFFFFSFAMSMSCTQFSRKHVENYRCPVAIFDAEIVFTTCNRIDEH</sequence>
<proteinExistence type="predicted"/>
<reference evidence="2" key="1">
    <citation type="journal article" date="2008" name="Nat. Genet.">
        <title>The Pristionchus pacificus genome provides a unique perspective on nematode lifestyle and parasitism.</title>
        <authorList>
            <person name="Dieterich C."/>
            <person name="Clifton S.W."/>
            <person name="Schuster L.N."/>
            <person name="Chinwalla A."/>
            <person name="Delehaunty K."/>
            <person name="Dinkelacker I."/>
            <person name="Fulton L."/>
            <person name="Fulton R."/>
            <person name="Godfrey J."/>
            <person name="Minx P."/>
            <person name="Mitreva M."/>
            <person name="Roeseler W."/>
            <person name="Tian H."/>
            <person name="Witte H."/>
            <person name="Yang S.P."/>
            <person name="Wilson R.K."/>
            <person name="Sommer R.J."/>
        </authorList>
    </citation>
    <scope>NUCLEOTIDE SEQUENCE [LARGE SCALE GENOMIC DNA]</scope>
    <source>
        <strain evidence="2">PS312</strain>
    </source>
</reference>
<evidence type="ECO:0000313" key="2">
    <source>
        <dbReference type="Proteomes" id="UP000005239"/>
    </source>
</evidence>
<keyword evidence="2" id="KW-1185">Reference proteome</keyword>
<dbReference type="Proteomes" id="UP000005239">
    <property type="component" value="Unassembled WGS sequence"/>
</dbReference>
<protein>
    <submittedName>
        <fullName evidence="1">Uncharacterized protein</fullName>
    </submittedName>
</protein>
<evidence type="ECO:0000313" key="1">
    <source>
        <dbReference type="EnsemblMetazoa" id="PPA46148.1"/>
    </source>
</evidence>
<accession>A0A8R1Z6M5</accession>